<reference evidence="4 5" key="1">
    <citation type="submission" date="2021-06" db="EMBL/GenBank/DDBJ databases">
        <title>A haploid diamondback moth (Plutella xylostella L.) genome assembly resolves 31 chromosomes and identifies a diamide resistance mutation.</title>
        <authorList>
            <person name="Ward C.M."/>
            <person name="Perry K.D."/>
            <person name="Baker G."/>
            <person name="Powis K."/>
            <person name="Heckel D.G."/>
            <person name="Baxter S.W."/>
        </authorList>
    </citation>
    <scope>NUCLEOTIDE SEQUENCE [LARGE SCALE GENOMIC DNA]</scope>
    <source>
        <strain evidence="4 5">LV</strain>
        <tissue evidence="4">Single pupa</tissue>
    </source>
</reference>
<gene>
    <name evidence="4" type="ORF">JYU34_000941</name>
</gene>
<dbReference type="EMBL" id="JAHIBW010000002">
    <property type="protein sequence ID" value="KAG7312624.1"/>
    <property type="molecule type" value="Genomic_DNA"/>
</dbReference>
<accession>A0ABQ7R5P8</accession>
<feature type="domain" description="CCHC-type" evidence="3">
    <location>
        <begin position="168"/>
        <end position="181"/>
    </location>
</feature>
<dbReference type="SUPFAM" id="SSF57756">
    <property type="entry name" value="Retrovirus zinc finger-like domains"/>
    <property type="match status" value="1"/>
</dbReference>
<dbReference type="PANTHER" id="PTHR33273">
    <property type="entry name" value="DOMAIN-CONTAINING PROTEIN, PUTATIVE-RELATED"/>
    <property type="match status" value="1"/>
</dbReference>
<protein>
    <recommendedName>
        <fullName evidence="3">CCHC-type domain-containing protein</fullName>
    </recommendedName>
</protein>
<evidence type="ECO:0000256" key="2">
    <source>
        <dbReference type="SAM" id="MobiDB-lite"/>
    </source>
</evidence>
<evidence type="ECO:0000256" key="1">
    <source>
        <dbReference type="PROSITE-ProRule" id="PRU00047"/>
    </source>
</evidence>
<keyword evidence="5" id="KW-1185">Reference proteome</keyword>
<name>A0ABQ7R5P8_PLUXY</name>
<evidence type="ECO:0000259" key="3">
    <source>
        <dbReference type="PROSITE" id="PS50158"/>
    </source>
</evidence>
<keyword evidence="1" id="KW-0862">Zinc</keyword>
<feature type="compositionally biased region" description="Basic and acidic residues" evidence="2">
    <location>
        <begin position="251"/>
        <end position="260"/>
    </location>
</feature>
<dbReference type="PROSITE" id="PS50158">
    <property type="entry name" value="ZF_CCHC"/>
    <property type="match status" value="1"/>
</dbReference>
<comment type="caution">
    <text evidence="4">The sequence shown here is derived from an EMBL/GenBank/DDBJ whole genome shotgun (WGS) entry which is preliminary data.</text>
</comment>
<keyword evidence="1" id="KW-0863">Zinc-finger</keyword>
<dbReference type="Proteomes" id="UP000823941">
    <property type="component" value="Chromosome 2"/>
</dbReference>
<feature type="region of interest" description="Disordered" evidence="2">
    <location>
        <begin position="241"/>
        <end position="260"/>
    </location>
</feature>
<evidence type="ECO:0000313" key="4">
    <source>
        <dbReference type="EMBL" id="KAG7312624.1"/>
    </source>
</evidence>
<sequence>MAITKRNNPARIPPIIMELQSGWTHGKIKDVIERYDKKFHLSYKGQNKVAVQCYSSEAHQAIKEGLKSENMLFHTFTRKDERMSKVVIKGLPDYFETCLSDELDSMGFSGAIVSKLYSPNKYAVSCPPFLVQMPSGTDIGKIRSIKYIGNCSVKIERFRSNASLGTQCYRCQKFGHAARNCNLPARCVKCTEQHQTKDCPKKDKATPAKCCNCQLDHPANYSKCEERQRYILMLKNQRAVRKTANQPVPPKRNDQPHAEKQKNNYLPEFGIKTWADVNSGVQSIPPKSSLIPEDHDNLIPEDHDVATREMLDIMVTLKTIRGQFLQCTSMIDKVVLILSHLGKYV</sequence>
<proteinExistence type="predicted"/>
<organism evidence="4 5">
    <name type="scientific">Plutella xylostella</name>
    <name type="common">Diamondback moth</name>
    <name type="synonym">Plutella maculipennis</name>
    <dbReference type="NCBI Taxonomy" id="51655"/>
    <lineage>
        <taxon>Eukaryota</taxon>
        <taxon>Metazoa</taxon>
        <taxon>Ecdysozoa</taxon>
        <taxon>Arthropoda</taxon>
        <taxon>Hexapoda</taxon>
        <taxon>Insecta</taxon>
        <taxon>Pterygota</taxon>
        <taxon>Neoptera</taxon>
        <taxon>Endopterygota</taxon>
        <taxon>Lepidoptera</taxon>
        <taxon>Glossata</taxon>
        <taxon>Ditrysia</taxon>
        <taxon>Yponomeutoidea</taxon>
        <taxon>Plutellidae</taxon>
        <taxon>Plutella</taxon>
    </lineage>
</organism>
<dbReference type="Gene3D" id="4.10.60.10">
    <property type="entry name" value="Zinc finger, CCHC-type"/>
    <property type="match status" value="1"/>
</dbReference>
<dbReference type="InterPro" id="IPR001878">
    <property type="entry name" value="Znf_CCHC"/>
</dbReference>
<dbReference type="PANTHER" id="PTHR33273:SF2">
    <property type="entry name" value="ENDONUCLEASE_EXONUCLEASE_PHOSPHATASE DOMAIN-CONTAINING PROTEIN"/>
    <property type="match status" value="1"/>
</dbReference>
<evidence type="ECO:0000313" key="5">
    <source>
        <dbReference type="Proteomes" id="UP000823941"/>
    </source>
</evidence>
<dbReference type="InterPro" id="IPR036875">
    <property type="entry name" value="Znf_CCHC_sf"/>
</dbReference>
<keyword evidence="1" id="KW-0479">Metal-binding</keyword>